<sequence>MATVKERLTENAKRNLPFTIETMKRFNQIAEAIKYFSDRETPIRRKSIVNLFNEAHELNFGSVSLNMAVFKNDPKTLNAFIERNKLFANAITRKRLDVKIKNWFGKAEEIVKAETEVLIKQSVTSENDAQSANSPTE</sequence>
<reference evidence="1" key="1">
    <citation type="submission" date="2020-04" db="EMBL/GenBank/DDBJ databases">
        <authorList>
            <person name="Chiriac C."/>
            <person name="Salcher M."/>
            <person name="Ghai R."/>
            <person name="Kavagutti S V."/>
        </authorList>
    </citation>
    <scope>NUCLEOTIDE SEQUENCE</scope>
</reference>
<dbReference type="EMBL" id="LR796579">
    <property type="protein sequence ID" value="CAB4152442.1"/>
    <property type="molecule type" value="Genomic_DNA"/>
</dbReference>
<accession>A0A6J5N1A8</accession>
<protein>
    <submittedName>
        <fullName evidence="1">Uncharacterized protein</fullName>
    </submittedName>
</protein>
<organism evidence="1">
    <name type="scientific">uncultured Caudovirales phage</name>
    <dbReference type="NCBI Taxonomy" id="2100421"/>
    <lineage>
        <taxon>Viruses</taxon>
        <taxon>Duplodnaviria</taxon>
        <taxon>Heunggongvirae</taxon>
        <taxon>Uroviricota</taxon>
        <taxon>Caudoviricetes</taxon>
        <taxon>Peduoviridae</taxon>
        <taxon>Maltschvirus</taxon>
        <taxon>Maltschvirus maltsch</taxon>
    </lineage>
</organism>
<gene>
    <name evidence="1" type="ORF">UFOVP611_11</name>
</gene>
<proteinExistence type="predicted"/>
<evidence type="ECO:0000313" key="1">
    <source>
        <dbReference type="EMBL" id="CAB4152442.1"/>
    </source>
</evidence>
<name>A0A6J5N1A8_9CAUD</name>